<sequence length="45" mass="5250">MTGDQKQSVDDIRVQVRQEVAMQMFNFLPVPTIAKVCNLTVKQRW</sequence>
<dbReference type="KEGG" id="afx:JZ786_05000"/>
<name>A0A9X7Z8I1_9BACL</name>
<proteinExistence type="predicted"/>
<protein>
    <submittedName>
        <fullName evidence="1">Uncharacterized protein</fullName>
    </submittedName>
</protein>
<dbReference type="RefSeq" id="WP_206657683.1">
    <property type="nucleotide sequence ID" value="NZ_CP071182.1"/>
</dbReference>
<evidence type="ECO:0000313" key="2">
    <source>
        <dbReference type="Proteomes" id="UP000663505"/>
    </source>
</evidence>
<dbReference type="AlphaFoldDB" id="A0A9X7Z8I1"/>
<keyword evidence="2" id="KW-1185">Reference proteome</keyword>
<organism evidence="1 2">
    <name type="scientific">Alicyclobacillus mengziensis</name>
    <dbReference type="NCBI Taxonomy" id="2931921"/>
    <lineage>
        <taxon>Bacteria</taxon>
        <taxon>Bacillati</taxon>
        <taxon>Bacillota</taxon>
        <taxon>Bacilli</taxon>
        <taxon>Bacillales</taxon>
        <taxon>Alicyclobacillaceae</taxon>
        <taxon>Alicyclobacillus</taxon>
    </lineage>
</organism>
<reference evidence="1 2" key="1">
    <citation type="submission" date="2021-02" db="EMBL/GenBank/DDBJ databases">
        <title>Alicyclobacillus curvatus sp. nov. and Alicyclobacillus mengziensis sp. nov., two acidophilic bacteria isolated from acid mine drainage.</title>
        <authorList>
            <person name="Huang Y."/>
        </authorList>
    </citation>
    <scope>NUCLEOTIDE SEQUENCE [LARGE SCALE GENOMIC DNA]</scope>
    <source>
        <strain evidence="1 2">S30H14</strain>
    </source>
</reference>
<evidence type="ECO:0000313" key="1">
    <source>
        <dbReference type="EMBL" id="QSO48348.1"/>
    </source>
</evidence>
<gene>
    <name evidence="1" type="ORF">JZ786_05000</name>
</gene>
<accession>A0A9X7Z8I1</accession>
<dbReference type="EMBL" id="CP071182">
    <property type="protein sequence ID" value="QSO48348.1"/>
    <property type="molecule type" value="Genomic_DNA"/>
</dbReference>
<dbReference type="Proteomes" id="UP000663505">
    <property type="component" value="Chromosome"/>
</dbReference>